<evidence type="ECO:0000256" key="3">
    <source>
        <dbReference type="ARBA" id="ARBA00022692"/>
    </source>
</evidence>
<dbReference type="InterPro" id="IPR001851">
    <property type="entry name" value="ABC_transp_permease"/>
</dbReference>
<keyword evidence="4 6" id="KW-1133">Transmembrane helix</keyword>
<accession>A0A930UY17</accession>
<dbReference type="CDD" id="cd06580">
    <property type="entry name" value="TM_PBP1_transp_TpRbsC_like"/>
    <property type="match status" value="1"/>
</dbReference>
<dbReference type="RefSeq" id="WP_194503043.1">
    <property type="nucleotide sequence ID" value="NZ_JADIVZ010000003.1"/>
</dbReference>
<name>A0A930UY17_9ACTN</name>
<evidence type="ECO:0000313" key="8">
    <source>
        <dbReference type="Proteomes" id="UP000656804"/>
    </source>
</evidence>
<feature type="transmembrane region" description="Helical" evidence="6">
    <location>
        <begin position="395"/>
        <end position="411"/>
    </location>
</feature>
<feature type="transmembrane region" description="Helical" evidence="6">
    <location>
        <begin position="346"/>
        <end position="364"/>
    </location>
</feature>
<feature type="transmembrane region" description="Helical" evidence="6">
    <location>
        <begin position="417"/>
        <end position="436"/>
    </location>
</feature>
<feature type="transmembrane region" description="Helical" evidence="6">
    <location>
        <begin position="370"/>
        <end position="388"/>
    </location>
</feature>
<feature type="transmembrane region" description="Helical" evidence="6">
    <location>
        <begin position="242"/>
        <end position="267"/>
    </location>
</feature>
<dbReference type="EMBL" id="JADIVZ010000003">
    <property type="protein sequence ID" value="MBF4161787.1"/>
    <property type="molecule type" value="Genomic_DNA"/>
</dbReference>
<keyword evidence="8" id="KW-1185">Reference proteome</keyword>
<protein>
    <submittedName>
        <fullName evidence="7">ABC transporter permease</fullName>
    </submittedName>
</protein>
<keyword evidence="3 6" id="KW-0812">Transmembrane</keyword>
<comment type="subcellular location">
    <subcellularLocation>
        <location evidence="1">Cell membrane</location>
        <topology evidence="1">Multi-pass membrane protein</topology>
    </subcellularLocation>
</comment>
<dbReference type="AlphaFoldDB" id="A0A930UY17"/>
<dbReference type="Pfam" id="PF02653">
    <property type="entry name" value="BPD_transp_2"/>
    <property type="match status" value="1"/>
</dbReference>
<keyword evidence="2" id="KW-1003">Cell membrane</keyword>
<evidence type="ECO:0000256" key="1">
    <source>
        <dbReference type="ARBA" id="ARBA00004651"/>
    </source>
</evidence>
<dbReference type="Proteomes" id="UP000656804">
    <property type="component" value="Unassembled WGS sequence"/>
</dbReference>
<feature type="transmembrane region" description="Helical" evidence="6">
    <location>
        <begin position="67"/>
        <end position="89"/>
    </location>
</feature>
<dbReference type="GO" id="GO:0005886">
    <property type="term" value="C:plasma membrane"/>
    <property type="evidence" value="ECO:0007669"/>
    <property type="project" value="UniProtKB-SubCell"/>
</dbReference>
<feature type="transmembrane region" description="Helical" evidence="6">
    <location>
        <begin position="125"/>
        <end position="144"/>
    </location>
</feature>
<dbReference type="PANTHER" id="PTHR43370">
    <property type="entry name" value="SUGAR ABC TRANSPORTER INTEGRAL MEMBRANE PROTEIN-RELATED"/>
    <property type="match status" value="1"/>
</dbReference>
<dbReference type="PANTHER" id="PTHR43370:SF1">
    <property type="entry name" value="GUANOSINE ABC TRANSPORTER PERMEASE PROTEIN NUPQ"/>
    <property type="match status" value="1"/>
</dbReference>
<organism evidence="7 8">
    <name type="scientific">Nocardioides acrostichi</name>
    <dbReference type="NCBI Taxonomy" id="2784339"/>
    <lineage>
        <taxon>Bacteria</taxon>
        <taxon>Bacillati</taxon>
        <taxon>Actinomycetota</taxon>
        <taxon>Actinomycetes</taxon>
        <taxon>Propionibacteriales</taxon>
        <taxon>Nocardioidaceae</taxon>
        <taxon>Nocardioides</taxon>
    </lineage>
</organism>
<gene>
    <name evidence="7" type="ORF">ISG29_08790</name>
</gene>
<sequence>MTWEGLPGAVRWMLVAAAGLVVVSLVRIASGASDIDSSGALRAALISTVPIALAGLGGLWSERAGVVNIGLEGMLLAGALGAGVCTYHYGIVAGLLGGIAFGAIGGLVHAVATVLIGVDHIVSGVAINIISAGLCAFLASVFFADLPNGGPTQSPPLNSPPTITIGPLVDASRDVERHGWFVLSDLAGIVGALTRSLSLVTVLALLLFVLSFVVLWWTPFGLRLRSVGESPSAAESLGVNVYLYKVIAVVISGGLAGLAGAYLALVASSGYQNGMSNGIGYIGLAAMIFGNWRPLGLLMGALIFGYTTALQLRGGTESLHALLLVIGLFLLAVSVTMVVRDRVPAAAAPAALGVIAVLFLAYVLTDAAALLVGLAALALAAAAALGLARAISVRGAVSLVLGGVFTLWYATTDTIAANFAGMAPYVATLFVLAYAAQSLRMPAADGLIYRRGSTG</sequence>
<feature type="transmembrane region" description="Helical" evidence="6">
    <location>
        <begin position="318"/>
        <end position="339"/>
    </location>
</feature>
<feature type="transmembrane region" description="Helical" evidence="6">
    <location>
        <begin position="202"/>
        <end position="222"/>
    </location>
</feature>
<evidence type="ECO:0000256" key="2">
    <source>
        <dbReference type="ARBA" id="ARBA00022475"/>
    </source>
</evidence>
<feature type="transmembrane region" description="Helical" evidence="6">
    <location>
        <begin position="41"/>
        <end position="60"/>
    </location>
</feature>
<evidence type="ECO:0000313" key="7">
    <source>
        <dbReference type="EMBL" id="MBF4161787.1"/>
    </source>
</evidence>
<feature type="transmembrane region" description="Helical" evidence="6">
    <location>
        <begin position="95"/>
        <end position="118"/>
    </location>
</feature>
<keyword evidence="5 6" id="KW-0472">Membrane</keyword>
<dbReference type="GO" id="GO:0022857">
    <property type="term" value="F:transmembrane transporter activity"/>
    <property type="evidence" value="ECO:0007669"/>
    <property type="project" value="InterPro"/>
</dbReference>
<evidence type="ECO:0000256" key="5">
    <source>
        <dbReference type="ARBA" id="ARBA00023136"/>
    </source>
</evidence>
<proteinExistence type="predicted"/>
<comment type="caution">
    <text evidence="7">The sequence shown here is derived from an EMBL/GenBank/DDBJ whole genome shotgun (WGS) entry which is preliminary data.</text>
</comment>
<reference evidence="7" key="1">
    <citation type="submission" date="2020-11" db="EMBL/GenBank/DDBJ databases">
        <title>Nocardioides sp. CBS4Y-1, whole genome shotgun sequence.</title>
        <authorList>
            <person name="Tuo L."/>
        </authorList>
    </citation>
    <scope>NUCLEOTIDE SEQUENCE</scope>
    <source>
        <strain evidence="7">CBS4Y-1</strain>
    </source>
</reference>
<feature type="transmembrane region" description="Helical" evidence="6">
    <location>
        <begin position="279"/>
        <end position="306"/>
    </location>
</feature>
<evidence type="ECO:0000256" key="6">
    <source>
        <dbReference type="SAM" id="Phobius"/>
    </source>
</evidence>
<evidence type="ECO:0000256" key="4">
    <source>
        <dbReference type="ARBA" id="ARBA00022989"/>
    </source>
</evidence>